<dbReference type="OrthoDB" id="5279542at2759"/>
<name>A0A4Z0YVE5_9PEZI</name>
<evidence type="ECO:0000256" key="1">
    <source>
        <dbReference type="SAM" id="MobiDB-lite"/>
    </source>
</evidence>
<dbReference type="AlphaFoldDB" id="A0A4Z0YVE5"/>
<accession>A0A4Z0YVE5</accession>
<feature type="region of interest" description="Disordered" evidence="1">
    <location>
        <begin position="72"/>
        <end position="182"/>
    </location>
</feature>
<dbReference type="EMBL" id="SKBN01000008">
    <property type="protein sequence ID" value="TGJ87947.1"/>
    <property type="molecule type" value="Genomic_DNA"/>
</dbReference>
<keyword evidence="3" id="KW-1185">Reference proteome</keyword>
<comment type="caution">
    <text evidence="2">The sequence shown here is derived from an EMBL/GenBank/DDBJ whole genome shotgun (WGS) entry which is preliminary data.</text>
</comment>
<feature type="compositionally biased region" description="Basic and acidic residues" evidence="1">
    <location>
        <begin position="92"/>
        <end position="128"/>
    </location>
</feature>
<reference evidence="2 3" key="1">
    <citation type="submission" date="2019-03" db="EMBL/GenBank/DDBJ databases">
        <title>Draft genome sequence of Xylaria hypoxylon DSM 108379, a ubiquitous saprotrophic-parasitic fungi on hardwood.</title>
        <authorList>
            <person name="Buettner E."/>
            <person name="Leonhardt S."/>
            <person name="Gebauer A.M."/>
            <person name="Liers C."/>
            <person name="Hofrichter M."/>
            <person name="Kellner H."/>
        </authorList>
    </citation>
    <scope>NUCLEOTIDE SEQUENCE [LARGE SCALE GENOMIC DNA]</scope>
    <source>
        <strain evidence="2 3">DSM 108379</strain>
    </source>
</reference>
<dbReference type="Proteomes" id="UP000297716">
    <property type="component" value="Unassembled WGS sequence"/>
</dbReference>
<gene>
    <name evidence="2" type="ORF">E0Z10_g834</name>
</gene>
<sequence length="335" mass="37893">MATQPIEVEATEREISDSKVSNMQLTEAYDKSRNTEAKDAEIEQVSPAVMGVKLIDTPVKIEAQSEEVQLVDAEGAEARGIPEFEEAELMEIDTKTEPEEARRMDSKAAEHKPVKAEAVETKGSETKKVMNKKQLPFDPEKLKKSYVVKPKGAKPTGSKPKGVRKSTSTRPPNRGKGGAKPSLEKMLAQTRKWIEAPTSYMIRNPESGCFGLSCRNQDGERSEITIAHTVDCECLDVRLMHICQHVDRLVKGGHLGRRSRDAFVIAIKIQIELSQPIPQEMRFPALKKQVIKRRKKEAEAEDVIINVVEVHNQQKLIEKWKSLEAYKTRRIWKDW</sequence>
<proteinExistence type="predicted"/>
<protein>
    <submittedName>
        <fullName evidence="2">Uncharacterized protein</fullName>
    </submittedName>
</protein>
<evidence type="ECO:0000313" key="3">
    <source>
        <dbReference type="Proteomes" id="UP000297716"/>
    </source>
</evidence>
<organism evidence="2 3">
    <name type="scientific">Xylaria hypoxylon</name>
    <dbReference type="NCBI Taxonomy" id="37992"/>
    <lineage>
        <taxon>Eukaryota</taxon>
        <taxon>Fungi</taxon>
        <taxon>Dikarya</taxon>
        <taxon>Ascomycota</taxon>
        <taxon>Pezizomycotina</taxon>
        <taxon>Sordariomycetes</taxon>
        <taxon>Xylariomycetidae</taxon>
        <taxon>Xylariales</taxon>
        <taxon>Xylariaceae</taxon>
        <taxon>Xylaria</taxon>
    </lineage>
</organism>
<evidence type="ECO:0000313" key="2">
    <source>
        <dbReference type="EMBL" id="TGJ87947.1"/>
    </source>
</evidence>